<keyword evidence="2" id="KW-0812">Transmembrane</keyword>
<evidence type="ECO:0000256" key="1">
    <source>
        <dbReference type="SAM" id="MobiDB-lite"/>
    </source>
</evidence>
<evidence type="ECO:0000256" key="2">
    <source>
        <dbReference type="SAM" id="Phobius"/>
    </source>
</evidence>
<reference evidence="3" key="1">
    <citation type="submission" date="2015-03" db="EMBL/GenBank/DDBJ databases">
        <title>MIGS Cultured Bacterial/Archaeal sample from Brevibacillus laterosporus.</title>
        <authorList>
            <person name="Zeng D."/>
            <person name="Zhu L."/>
            <person name="Dong G."/>
            <person name="Ye W."/>
            <person name="Ren D."/>
            <person name="Wu L."/>
            <person name="Xu J."/>
            <person name="Li G."/>
            <person name="Guo L."/>
        </authorList>
    </citation>
    <scope>NUCLEOTIDE SEQUENCE</scope>
    <source>
        <strain evidence="3">B9</strain>
        <plasmid evidence="3">unnamed1</plasmid>
    </source>
</reference>
<sequence length="59" mass="6565">MGGNEMNFLYFGIGIVLLIVGIGLFPLMDSISLRKRDKHGSKHPIDESNYPSSSENRPD</sequence>
<keyword evidence="2" id="KW-1133">Transmembrane helix</keyword>
<evidence type="ECO:0000313" key="3">
    <source>
        <dbReference type="EMBL" id="AKF95381.1"/>
    </source>
</evidence>
<feature type="transmembrane region" description="Helical" evidence="2">
    <location>
        <begin position="6"/>
        <end position="28"/>
    </location>
</feature>
<keyword evidence="3" id="KW-0614">Plasmid</keyword>
<organism evidence="3">
    <name type="scientific">Brevibacillus laterosporus</name>
    <name type="common">Bacillus laterosporus</name>
    <dbReference type="NCBI Taxonomy" id="1465"/>
    <lineage>
        <taxon>Bacteria</taxon>
        <taxon>Bacillati</taxon>
        <taxon>Bacillota</taxon>
        <taxon>Bacilli</taxon>
        <taxon>Bacillales</taxon>
        <taxon>Paenibacillaceae</taxon>
        <taxon>Brevibacillus</taxon>
    </lineage>
</organism>
<geneLocation type="plasmid" evidence="3">
    <name>unnamed1</name>
</geneLocation>
<keyword evidence="2" id="KW-0472">Membrane</keyword>
<accession>A0A0F6Y0E4</accession>
<gene>
    <name evidence="3" type="ORF">EX87_17290</name>
</gene>
<feature type="compositionally biased region" description="Polar residues" evidence="1">
    <location>
        <begin position="49"/>
        <end position="59"/>
    </location>
</feature>
<protein>
    <submittedName>
        <fullName evidence="3">Uncharacterized protein</fullName>
    </submittedName>
</protein>
<dbReference type="EMBL" id="CP011075">
    <property type="protein sequence ID" value="AKF95381.1"/>
    <property type="molecule type" value="Genomic_DNA"/>
</dbReference>
<proteinExistence type="predicted"/>
<feature type="region of interest" description="Disordered" evidence="1">
    <location>
        <begin position="36"/>
        <end position="59"/>
    </location>
</feature>
<name>A0A0F6Y0E4_BRELA</name>
<dbReference type="AlphaFoldDB" id="A0A0F6Y0E4"/>